<feature type="domain" description="2Fe-2S ferredoxin-type" evidence="1">
    <location>
        <begin position="6"/>
        <end position="87"/>
    </location>
</feature>
<keyword evidence="3" id="KW-1185">Reference proteome</keyword>
<comment type="caution">
    <text evidence="2">The sequence shown here is derived from an EMBL/GenBank/DDBJ whole genome shotgun (WGS) entry which is preliminary data.</text>
</comment>
<proteinExistence type="predicted"/>
<gene>
    <name evidence="2" type="ORF">DDE20_17700</name>
</gene>
<dbReference type="AlphaFoldDB" id="A0A2T8HPT6"/>
<name>A0A2T8HPT6_9RHOB</name>
<dbReference type="InterPro" id="IPR036884">
    <property type="entry name" value="2Fe-2S-bd_dom_sf"/>
</dbReference>
<evidence type="ECO:0000313" key="2">
    <source>
        <dbReference type="EMBL" id="PVH27454.1"/>
    </source>
</evidence>
<accession>A0A2T8HPT6</accession>
<organism evidence="2 3">
    <name type="scientific">Pararhodobacter oceanensis</name>
    <dbReference type="NCBI Taxonomy" id="2172121"/>
    <lineage>
        <taxon>Bacteria</taxon>
        <taxon>Pseudomonadati</taxon>
        <taxon>Pseudomonadota</taxon>
        <taxon>Alphaproteobacteria</taxon>
        <taxon>Rhodobacterales</taxon>
        <taxon>Paracoccaceae</taxon>
        <taxon>Pararhodobacter</taxon>
    </lineage>
</organism>
<dbReference type="GO" id="GO:0051537">
    <property type="term" value="F:2 iron, 2 sulfur cluster binding"/>
    <property type="evidence" value="ECO:0007669"/>
    <property type="project" value="TreeGrafter"/>
</dbReference>
<dbReference type="Pfam" id="PF01799">
    <property type="entry name" value="Fer2_2"/>
    <property type="match status" value="1"/>
</dbReference>
<dbReference type="InterPro" id="IPR036010">
    <property type="entry name" value="2Fe-2S_ferredoxin-like_sf"/>
</dbReference>
<sequence>MSDSMLTVSMRINGSDTEPADLPEDLMLLEYLQEYLNLTGTRYGCGQGVCRACAVIHDGANGPEVIAACITGVAWANGRSFRTIEGHASRDIEGNVTQLTAVQQAFLDHFSFQCSYCTPGFVAAATALVERLEAAPVARDAVEETVLNALNPNICRCTGYVRYLEATRDVILSTPGLTTEEVAERDAQP</sequence>
<dbReference type="PROSITE" id="PS51085">
    <property type="entry name" value="2FE2S_FER_2"/>
    <property type="match status" value="1"/>
</dbReference>
<dbReference type="SUPFAM" id="SSF54292">
    <property type="entry name" value="2Fe-2S ferredoxin-like"/>
    <property type="match status" value="1"/>
</dbReference>
<dbReference type="GO" id="GO:0046872">
    <property type="term" value="F:metal ion binding"/>
    <property type="evidence" value="ECO:0007669"/>
    <property type="project" value="InterPro"/>
</dbReference>
<dbReference type="PANTHER" id="PTHR45331">
    <property type="entry name" value="OXIDOREDUCTASE, IRON-SULPHUR BINDING SUBUNIT-RELATED-RELATED"/>
    <property type="match status" value="1"/>
</dbReference>
<protein>
    <submittedName>
        <fullName evidence="2">(2Fe-2S)-binding protein</fullName>
    </submittedName>
</protein>
<dbReference type="SUPFAM" id="SSF47741">
    <property type="entry name" value="CO dehydrogenase ISP C-domain like"/>
    <property type="match status" value="1"/>
</dbReference>
<dbReference type="Gene3D" id="3.10.20.30">
    <property type="match status" value="1"/>
</dbReference>
<dbReference type="Gene3D" id="1.10.150.120">
    <property type="entry name" value="[2Fe-2S]-binding domain"/>
    <property type="match status" value="1"/>
</dbReference>
<dbReference type="Pfam" id="PF00111">
    <property type="entry name" value="Fer2"/>
    <property type="match status" value="1"/>
</dbReference>
<evidence type="ECO:0000313" key="3">
    <source>
        <dbReference type="Proteomes" id="UP000245911"/>
    </source>
</evidence>
<evidence type="ECO:0000259" key="1">
    <source>
        <dbReference type="PROSITE" id="PS51085"/>
    </source>
</evidence>
<dbReference type="CDD" id="cd00207">
    <property type="entry name" value="fer2"/>
    <property type="match status" value="1"/>
</dbReference>
<dbReference type="PANTHER" id="PTHR45331:SF2">
    <property type="entry name" value="OXIDOREDUCTASE WITH IRON-SULFUR SUBUNIT"/>
    <property type="match status" value="1"/>
</dbReference>
<dbReference type="InterPro" id="IPR052914">
    <property type="entry name" value="Aldehyde_Oxdr_Iron-Sulfur"/>
</dbReference>
<dbReference type="Proteomes" id="UP000245911">
    <property type="component" value="Unassembled WGS sequence"/>
</dbReference>
<dbReference type="InterPro" id="IPR001041">
    <property type="entry name" value="2Fe-2S_ferredoxin-type"/>
</dbReference>
<dbReference type="RefSeq" id="WP_116559860.1">
    <property type="nucleotide sequence ID" value="NZ_QDKM01000013.1"/>
</dbReference>
<dbReference type="EMBL" id="QDKM01000013">
    <property type="protein sequence ID" value="PVH27454.1"/>
    <property type="molecule type" value="Genomic_DNA"/>
</dbReference>
<dbReference type="OrthoDB" id="9806714at2"/>
<dbReference type="InterPro" id="IPR012675">
    <property type="entry name" value="Beta-grasp_dom_sf"/>
</dbReference>
<dbReference type="InterPro" id="IPR002888">
    <property type="entry name" value="2Fe-2S-bd"/>
</dbReference>
<dbReference type="GO" id="GO:0016903">
    <property type="term" value="F:oxidoreductase activity, acting on the aldehyde or oxo group of donors"/>
    <property type="evidence" value="ECO:0007669"/>
    <property type="project" value="TreeGrafter"/>
</dbReference>
<reference evidence="2 3" key="1">
    <citation type="submission" date="2018-04" db="EMBL/GenBank/DDBJ databases">
        <title>Pararhodobacter oceanense sp. nov., isolated from marine intertidal sediment.</title>
        <authorList>
            <person name="Wang X.-L."/>
            <person name="Du Z.-J."/>
        </authorList>
    </citation>
    <scope>NUCLEOTIDE SEQUENCE [LARGE SCALE GENOMIC DNA]</scope>
    <source>
        <strain evidence="2 3">AM505</strain>
    </source>
</reference>